<gene>
    <name evidence="2" type="ORF">GCM10007047_14640</name>
</gene>
<keyword evidence="1" id="KW-0812">Transmembrane</keyword>
<feature type="transmembrane region" description="Helical" evidence="1">
    <location>
        <begin position="238"/>
        <end position="258"/>
    </location>
</feature>
<dbReference type="Pfam" id="PF04240">
    <property type="entry name" value="Caroten_synth"/>
    <property type="match status" value="1"/>
</dbReference>
<dbReference type="RefSeq" id="WP_189513483.1">
    <property type="nucleotide sequence ID" value="NZ_BMXG01000007.1"/>
</dbReference>
<feature type="transmembrane region" description="Helical" evidence="1">
    <location>
        <begin position="180"/>
        <end position="199"/>
    </location>
</feature>
<reference evidence="2" key="2">
    <citation type="submission" date="2020-09" db="EMBL/GenBank/DDBJ databases">
        <authorList>
            <person name="Sun Q."/>
            <person name="Kim S."/>
        </authorList>
    </citation>
    <scope>NUCLEOTIDE SEQUENCE</scope>
    <source>
        <strain evidence="2">KCTC 12870</strain>
    </source>
</reference>
<dbReference type="InterPro" id="IPR007354">
    <property type="entry name" value="CruF-like"/>
</dbReference>
<feature type="transmembrane region" description="Helical" evidence="1">
    <location>
        <begin position="64"/>
        <end position="82"/>
    </location>
</feature>
<keyword evidence="1" id="KW-1133">Transmembrane helix</keyword>
<evidence type="ECO:0008006" key="4">
    <source>
        <dbReference type="Google" id="ProtNLM"/>
    </source>
</evidence>
<feature type="transmembrane region" description="Helical" evidence="1">
    <location>
        <begin position="211"/>
        <end position="232"/>
    </location>
</feature>
<feature type="transmembrane region" description="Helical" evidence="1">
    <location>
        <begin position="38"/>
        <end position="57"/>
    </location>
</feature>
<dbReference type="EMBL" id="BMXG01000007">
    <property type="protein sequence ID" value="GHB99461.1"/>
    <property type="molecule type" value="Genomic_DNA"/>
</dbReference>
<reference evidence="2" key="1">
    <citation type="journal article" date="2014" name="Int. J. Syst. Evol. Microbiol.">
        <title>Complete genome sequence of Corynebacterium casei LMG S-19264T (=DSM 44701T), isolated from a smear-ripened cheese.</title>
        <authorList>
            <consortium name="US DOE Joint Genome Institute (JGI-PGF)"/>
            <person name="Walter F."/>
            <person name="Albersmeier A."/>
            <person name="Kalinowski J."/>
            <person name="Ruckert C."/>
        </authorList>
    </citation>
    <scope>NUCLEOTIDE SEQUENCE</scope>
    <source>
        <strain evidence="2">KCTC 12870</strain>
    </source>
</reference>
<comment type="caution">
    <text evidence="2">The sequence shown here is derived from an EMBL/GenBank/DDBJ whole genome shotgun (WGS) entry which is preliminary data.</text>
</comment>
<organism evidence="2 3">
    <name type="scientific">Cerasicoccus arenae</name>
    <dbReference type="NCBI Taxonomy" id="424488"/>
    <lineage>
        <taxon>Bacteria</taxon>
        <taxon>Pseudomonadati</taxon>
        <taxon>Verrucomicrobiota</taxon>
        <taxon>Opitutia</taxon>
        <taxon>Puniceicoccales</taxon>
        <taxon>Cerasicoccaceae</taxon>
        <taxon>Cerasicoccus</taxon>
    </lineage>
</organism>
<dbReference type="PANTHER" id="PTHR39419:SF1">
    <property type="entry name" value="SLL0814 PROTEIN"/>
    <property type="match status" value="1"/>
</dbReference>
<evidence type="ECO:0000313" key="3">
    <source>
        <dbReference type="Proteomes" id="UP000642829"/>
    </source>
</evidence>
<evidence type="ECO:0000313" key="2">
    <source>
        <dbReference type="EMBL" id="GHB99461.1"/>
    </source>
</evidence>
<protein>
    <recommendedName>
        <fullName evidence="4">Carotenoid biosynthesis protein</fullName>
    </recommendedName>
</protein>
<dbReference type="AlphaFoldDB" id="A0A8J3DJA1"/>
<proteinExistence type="predicted"/>
<keyword evidence="1" id="KW-0472">Membrane</keyword>
<dbReference type="Proteomes" id="UP000642829">
    <property type="component" value="Unassembled WGS sequence"/>
</dbReference>
<name>A0A8J3DJA1_9BACT</name>
<feature type="transmembrane region" description="Helical" evidence="1">
    <location>
        <begin position="134"/>
        <end position="160"/>
    </location>
</feature>
<keyword evidence="3" id="KW-1185">Reference proteome</keyword>
<sequence length="282" mass="32084">MFRRLFHIILVWYAVWFLVGLVVVAIPYESPVGHWEDLLFMLLAAAVIFMDAVRRIGWGAAGAIFLWIAILSGVVEMLGAMTTYPFGHYSYTGLFGPTIGGVLPWAIPLAWWVVLYPLLLFFSVLSRERMLSSGFVAFSVAFMATAIDLALEPVATIVRGYWIWWGGNGDYYYDVPLQNFLGWFVTAFLIIWPVQHYLGRFLTEGYLSPGAMFLPLAALLSVLASFLVAGLVHGLWLASAWTAFLSLMFALVIFRYAWPRRDVFMLKHEGRYRSGFRPRRVR</sequence>
<dbReference type="PANTHER" id="PTHR39419">
    <property type="entry name" value="SLL0814 PROTEIN"/>
    <property type="match status" value="1"/>
</dbReference>
<evidence type="ECO:0000256" key="1">
    <source>
        <dbReference type="SAM" id="Phobius"/>
    </source>
</evidence>
<feature type="transmembrane region" description="Helical" evidence="1">
    <location>
        <begin position="102"/>
        <end position="122"/>
    </location>
</feature>
<accession>A0A8J3DJA1</accession>
<feature type="transmembrane region" description="Helical" evidence="1">
    <location>
        <begin position="5"/>
        <end position="26"/>
    </location>
</feature>